<accession>A0A5Z6XMU9</accession>
<dbReference type="Pfam" id="PF20285">
    <property type="entry name" value="CTD9"/>
    <property type="match status" value="1"/>
</dbReference>
<dbReference type="InterPro" id="IPR046911">
    <property type="entry name" value="ABC-3C_CTD9"/>
</dbReference>
<dbReference type="AlphaFoldDB" id="A0A5Z6XMU9"/>
<gene>
    <name evidence="2" type="ORF">BBZ38_07940</name>
</gene>
<comment type="caution">
    <text evidence="2">The sequence shown here is derived from an EMBL/GenBank/DDBJ whole genome shotgun (WGS) entry which is preliminary data.</text>
</comment>
<proteinExistence type="predicted"/>
<dbReference type="EMBL" id="AAKJWN010000013">
    <property type="protein sequence ID" value="ECS5311967.1"/>
    <property type="molecule type" value="Genomic_DNA"/>
</dbReference>
<organism evidence="2">
    <name type="scientific">Salmonella blockley</name>
    <dbReference type="NCBI Taxonomy" id="57741"/>
    <lineage>
        <taxon>Bacteria</taxon>
        <taxon>Pseudomonadati</taxon>
        <taxon>Pseudomonadota</taxon>
        <taxon>Gammaproteobacteria</taxon>
        <taxon>Enterobacterales</taxon>
        <taxon>Enterobacteriaceae</taxon>
        <taxon>Salmonella</taxon>
    </lineage>
</organism>
<feature type="domain" description="ABC-three component systems C-terminal" evidence="1">
    <location>
        <begin position="74"/>
        <end position="185"/>
    </location>
</feature>
<name>A0A5Z6XMU9_SALBL</name>
<evidence type="ECO:0000259" key="1">
    <source>
        <dbReference type="Pfam" id="PF20285"/>
    </source>
</evidence>
<evidence type="ECO:0000313" key="2">
    <source>
        <dbReference type="EMBL" id="ECS5311967.1"/>
    </source>
</evidence>
<reference evidence="2" key="1">
    <citation type="submission" date="2018-07" db="EMBL/GenBank/DDBJ databases">
        <authorList>
            <consortium name="NARMS: The National Antimicrobial Resistance Monitoring System"/>
        </authorList>
    </citation>
    <scope>NUCLEOTIDE SEQUENCE</scope>
    <source>
        <strain evidence="2">FSIS1607041</strain>
    </source>
</reference>
<protein>
    <recommendedName>
        <fullName evidence="1">ABC-three component systems C-terminal domain-containing protein</fullName>
    </recommendedName>
</protein>
<sequence length="188" mass="21290">MSIEQSGNSVANGSIIAGNQTNQIIHQYAAKGTNREIQDLYERLKRGDAGDSSSEFCAELEHYMSLQPEIDVRGLDAKLIESNRKDLLFLAKQMKEKATKAIMRRQTSRTAQRIFVIILDQIHYDFIMKVTPLIEADSPRIIVDEKISSIIDELYTSLGENLLELTAKDLLGLLFFLGGNCHIRWDKC</sequence>